<evidence type="ECO:0000256" key="1">
    <source>
        <dbReference type="SAM" id="MobiDB-lite"/>
    </source>
</evidence>
<feature type="signal peptide" evidence="3">
    <location>
        <begin position="1"/>
        <end position="21"/>
    </location>
</feature>
<reference evidence="4 5" key="2">
    <citation type="journal article" date="2023" name="Mol. Biol. Evol.">
        <title>Genomics of Secondarily Temperate Adaptation in the Only Non-Antarctic Icefish.</title>
        <authorList>
            <person name="Rivera-Colon A.G."/>
            <person name="Rayamajhi N."/>
            <person name="Minhas B.F."/>
            <person name="Madrigal G."/>
            <person name="Bilyk K.T."/>
            <person name="Yoon V."/>
            <person name="Hune M."/>
            <person name="Gregory S."/>
            <person name="Cheng C.H.C."/>
            <person name="Catchen J.M."/>
        </authorList>
    </citation>
    <scope>NUCLEOTIDE SEQUENCE [LARGE SCALE GENOMIC DNA]</scope>
    <source>
        <strain evidence="4">JMC-PN-2008</strain>
    </source>
</reference>
<dbReference type="AlphaFoldDB" id="A0AAN7XF00"/>
<organism evidence="4 5">
    <name type="scientific">Eleginops maclovinus</name>
    <name type="common">Patagonian blennie</name>
    <name type="synonym">Eleginus maclovinus</name>
    <dbReference type="NCBI Taxonomy" id="56733"/>
    <lineage>
        <taxon>Eukaryota</taxon>
        <taxon>Metazoa</taxon>
        <taxon>Chordata</taxon>
        <taxon>Craniata</taxon>
        <taxon>Vertebrata</taxon>
        <taxon>Euteleostomi</taxon>
        <taxon>Actinopterygii</taxon>
        <taxon>Neopterygii</taxon>
        <taxon>Teleostei</taxon>
        <taxon>Neoteleostei</taxon>
        <taxon>Acanthomorphata</taxon>
        <taxon>Eupercaria</taxon>
        <taxon>Perciformes</taxon>
        <taxon>Notothenioidei</taxon>
        <taxon>Eleginopidae</taxon>
        <taxon>Eleginops</taxon>
    </lineage>
</organism>
<dbReference type="Proteomes" id="UP001346869">
    <property type="component" value="Unassembled WGS sequence"/>
</dbReference>
<keyword evidence="2" id="KW-0472">Membrane</keyword>
<feature type="compositionally biased region" description="Polar residues" evidence="1">
    <location>
        <begin position="187"/>
        <end position="198"/>
    </location>
</feature>
<reference evidence="4 5" key="1">
    <citation type="journal article" date="2023" name="Genes (Basel)">
        <title>Chromosome-Level Genome Assembly and Circadian Gene Repertoire of the Patagonia Blennie Eleginops maclovinus-The Closest Ancestral Proxy of Antarctic Cryonotothenioids.</title>
        <authorList>
            <person name="Cheng C.C."/>
            <person name="Rivera-Colon A.G."/>
            <person name="Minhas B.F."/>
            <person name="Wilson L."/>
            <person name="Rayamajhi N."/>
            <person name="Vargas-Chacoff L."/>
            <person name="Catchen J.M."/>
        </authorList>
    </citation>
    <scope>NUCLEOTIDE SEQUENCE [LARGE SCALE GENOMIC DNA]</scope>
    <source>
        <strain evidence="4">JMC-PN-2008</strain>
    </source>
</reference>
<dbReference type="EMBL" id="JAUZQC010000015">
    <property type="protein sequence ID" value="KAK5858994.1"/>
    <property type="molecule type" value="Genomic_DNA"/>
</dbReference>
<keyword evidence="2" id="KW-0812">Transmembrane</keyword>
<protein>
    <submittedName>
        <fullName evidence="4">Uncharacterized protein</fullName>
    </submittedName>
</protein>
<feature type="region of interest" description="Disordered" evidence="1">
    <location>
        <begin position="35"/>
        <end position="56"/>
    </location>
</feature>
<feature type="transmembrane region" description="Helical" evidence="2">
    <location>
        <begin position="112"/>
        <end position="137"/>
    </location>
</feature>
<proteinExistence type="predicted"/>
<feature type="region of interest" description="Disordered" evidence="1">
    <location>
        <begin position="166"/>
        <end position="268"/>
    </location>
</feature>
<feature type="compositionally biased region" description="Polar residues" evidence="1">
    <location>
        <begin position="229"/>
        <end position="239"/>
    </location>
</feature>
<feature type="compositionally biased region" description="Basic and acidic residues" evidence="1">
    <location>
        <begin position="199"/>
        <end position="225"/>
    </location>
</feature>
<sequence length="268" mass="28707">MKGLLLLLCYVELLGSLLCHAGTIGTSNNVIQTPPNLAATTQNSKSDPESTLSTTSRSDLKGVAITHSDSLATASLDYSSHSSSISSGKHQPTTICTTTTSPAFIIYRKECLPLLIVSGGLIIACTILLVSTLLLIWKVCQLSRCIKMLSSNTDLISTSEYRMGTAKRNKNASELEAKENTVLMSDIGQTQEDLVNGTTKEDSENVKEDGQKEEKKKEEIAKSEEASADTVTIVENASKPQEEATDSKSTEAAPTSNCKGTEEPKDDV</sequence>
<feature type="chain" id="PRO_5042829112" evidence="3">
    <location>
        <begin position="22"/>
        <end position="268"/>
    </location>
</feature>
<feature type="compositionally biased region" description="Polar residues" evidence="1">
    <location>
        <begin position="250"/>
        <end position="259"/>
    </location>
</feature>
<gene>
    <name evidence="4" type="ORF">PBY51_003093</name>
</gene>
<evidence type="ECO:0000256" key="2">
    <source>
        <dbReference type="SAM" id="Phobius"/>
    </source>
</evidence>
<evidence type="ECO:0000256" key="3">
    <source>
        <dbReference type="SAM" id="SignalP"/>
    </source>
</evidence>
<accession>A0AAN7XF00</accession>
<name>A0AAN7XF00_ELEMC</name>
<evidence type="ECO:0000313" key="5">
    <source>
        <dbReference type="Proteomes" id="UP001346869"/>
    </source>
</evidence>
<keyword evidence="3" id="KW-0732">Signal</keyword>
<comment type="caution">
    <text evidence="4">The sequence shown here is derived from an EMBL/GenBank/DDBJ whole genome shotgun (WGS) entry which is preliminary data.</text>
</comment>
<evidence type="ECO:0000313" key="4">
    <source>
        <dbReference type="EMBL" id="KAK5858994.1"/>
    </source>
</evidence>
<keyword evidence="5" id="KW-1185">Reference proteome</keyword>
<feature type="compositionally biased region" description="Basic and acidic residues" evidence="1">
    <location>
        <begin position="240"/>
        <end position="249"/>
    </location>
</feature>
<keyword evidence="2" id="KW-1133">Transmembrane helix</keyword>